<organism evidence="1 2">
    <name type="scientific">Bursaphelenchus okinawaensis</name>
    <dbReference type="NCBI Taxonomy" id="465554"/>
    <lineage>
        <taxon>Eukaryota</taxon>
        <taxon>Metazoa</taxon>
        <taxon>Ecdysozoa</taxon>
        <taxon>Nematoda</taxon>
        <taxon>Chromadorea</taxon>
        <taxon>Rhabditida</taxon>
        <taxon>Tylenchina</taxon>
        <taxon>Tylenchomorpha</taxon>
        <taxon>Aphelenchoidea</taxon>
        <taxon>Aphelenchoididae</taxon>
        <taxon>Bursaphelenchus</taxon>
    </lineage>
</organism>
<gene>
    <name evidence="1" type="ORF">BOKJ2_LOCUS2623</name>
</gene>
<dbReference type="Proteomes" id="UP000614601">
    <property type="component" value="Unassembled WGS sequence"/>
</dbReference>
<dbReference type="Proteomes" id="UP000783686">
    <property type="component" value="Unassembled WGS sequence"/>
</dbReference>
<keyword evidence="2" id="KW-1185">Reference proteome</keyword>
<evidence type="ECO:0000313" key="1">
    <source>
        <dbReference type="EMBL" id="CAD5209324.1"/>
    </source>
</evidence>
<proteinExistence type="predicted"/>
<dbReference type="OrthoDB" id="10355072at2759"/>
<reference evidence="1" key="1">
    <citation type="submission" date="2020-09" db="EMBL/GenBank/DDBJ databases">
        <authorList>
            <person name="Kikuchi T."/>
        </authorList>
    </citation>
    <scope>NUCLEOTIDE SEQUENCE</scope>
    <source>
        <strain evidence="1">SH1</strain>
    </source>
</reference>
<accession>A0A811K0C9</accession>
<sequence>MNASSSNTYQHLIDLTSKCTRKVINRHFDYINRPNLEIVQIRQSEDQIQCRCLHKNGKSKTFETNQLSAALKWLSPLIHNAEIRLLVLMKVKLCEVAFSQLAGCLPFHIKQLSMTGVDFLHTSPITFENLLNLTFKADRYLFGCVRNVASAHFNSQLLDSKAFVDAEMIDIDVLSFQEFSLPCLAVYELSLINWFFNCNTDKSRTLISNRLCLGPFFLAEVINTFKTETKPKPAQMVLCGRIVQCTESYKHLMFNRNGKTVVAVRNNDTLEELVVAIWSSADKVEITRKDIDNNNEVKRLRPVGQAVR</sequence>
<dbReference type="EMBL" id="CAJFCW020000002">
    <property type="protein sequence ID" value="CAG9089024.1"/>
    <property type="molecule type" value="Genomic_DNA"/>
</dbReference>
<comment type="caution">
    <text evidence="1">The sequence shown here is derived from an EMBL/GenBank/DDBJ whole genome shotgun (WGS) entry which is preliminary data.</text>
</comment>
<dbReference type="AlphaFoldDB" id="A0A811K0C9"/>
<name>A0A811K0C9_9BILA</name>
<evidence type="ECO:0000313" key="2">
    <source>
        <dbReference type="Proteomes" id="UP000614601"/>
    </source>
</evidence>
<protein>
    <submittedName>
        <fullName evidence="1">Uncharacterized protein</fullName>
    </submittedName>
</protein>
<dbReference type="EMBL" id="CAJFDH010000002">
    <property type="protein sequence ID" value="CAD5209324.1"/>
    <property type="molecule type" value="Genomic_DNA"/>
</dbReference>